<keyword evidence="1" id="KW-1133">Transmembrane helix</keyword>
<dbReference type="PANTHER" id="PTHR43781:SF1">
    <property type="entry name" value="SACCHAROPINE DEHYDROGENASE"/>
    <property type="match status" value="1"/>
</dbReference>
<evidence type="ECO:0000259" key="2">
    <source>
        <dbReference type="Pfam" id="PF03435"/>
    </source>
</evidence>
<keyword evidence="4" id="KW-1185">Reference proteome</keyword>
<feature type="transmembrane region" description="Helical" evidence="1">
    <location>
        <begin position="12"/>
        <end position="31"/>
    </location>
</feature>
<dbReference type="EMBL" id="MLJI01000002">
    <property type="protein sequence ID" value="ORM89943.1"/>
    <property type="molecule type" value="Genomic_DNA"/>
</dbReference>
<dbReference type="Pfam" id="PF03435">
    <property type="entry name" value="Sacchrp_dh_NADP"/>
    <property type="match status" value="1"/>
</dbReference>
<organism evidence="3 4">
    <name type="scientific">Pantoea cypripedii</name>
    <name type="common">Pectobacterium cypripedii</name>
    <name type="synonym">Erwinia cypripedii</name>
    <dbReference type="NCBI Taxonomy" id="55209"/>
    <lineage>
        <taxon>Bacteria</taxon>
        <taxon>Pseudomonadati</taxon>
        <taxon>Pseudomonadota</taxon>
        <taxon>Gammaproteobacteria</taxon>
        <taxon>Enterobacterales</taxon>
        <taxon>Erwiniaceae</taxon>
        <taxon>Pantoea</taxon>
    </lineage>
</organism>
<protein>
    <recommendedName>
        <fullName evidence="2">Saccharopine dehydrogenase NADP binding domain-containing protein</fullName>
    </recommendedName>
</protein>
<name>A0A1X1EM98_PANCY</name>
<dbReference type="InterPro" id="IPR036291">
    <property type="entry name" value="NAD(P)-bd_dom_sf"/>
</dbReference>
<dbReference type="Gene3D" id="3.40.50.720">
    <property type="entry name" value="NAD(P)-binding Rossmann-like Domain"/>
    <property type="match status" value="1"/>
</dbReference>
<gene>
    <name evidence="3" type="ORF">HA50_25505</name>
</gene>
<evidence type="ECO:0000256" key="1">
    <source>
        <dbReference type="SAM" id="Phobius"/>
    </source>
</evidence>
<evidence type="ECO:0000313" key="4">
    <source>
        <dbReference type="Proteomes" id="UP000193749"/>
    </source>
</evidence>
<dbReference type="PANTHER" id="PTHR43781">
    <property type="entry name" value="SACCHAROPINE DEHYDROGENASE"/>
    <property type="match status" value="1"/>
</dbReference>
<dbReference type="Proteomes" id="UP000193749">
    <property type="component" value="Unassembled WGS sequence"/>
</dbReference>
<evidence type="ECO:0000313" key="3">
    <source>
        <dbReference type="EMBL" id="ORM89943.1"/>
    </source>
</evidence>
<dbReference type="RefSeq" id="WP_084879659.1">
    <property type="nucleotide sequence ID" value="NZ_JAGGMY010000002.1"/>
</dbReference>
<feature type="domain" description="Saccharopine dehydrogenase NADP binding" evidence="2">
    <location>
        <begin position="4"/>
        <end position="109"/>
    </location>
</feature>
<keyword evidence="1" id="KW-0812">Transmembrane</keyword>
<comment type="caution">
    <text evidence="3">The sequence shown here is derived from an EMBL/GenBank/DDBJ whole genome shotgun (WGS) entry which is preliminary data.</text>
</comment>
<sequence>MKSIMIYGATGYTGGLITAYALACGVPLIIAGRNENKLASMAAGLNVPYRAFSLDEPETVIAALKDVAVVLNCAGPFMYTANALMRAAVDSKTHYLDVAAEPDSYRIAEVLDADAAAASVMLLPGCGGSVAMLGCLAAHAAERISAPKKIALALNVAGPMSRGSAISASENLSPECLKRSNGRLIPQDPAHIRSFDFGVGPVECFPVTLPDLTTVWMTTNIPDIETFVHLSSTEFPQGDLSLLADGPTEQERLNNRYQAVAEAVNVDGKIVQMQLDTVNGYSFTAMAAAEAARRVLAGETIPGFQTPVGLFGKHFAETIADTRITEM</sequence>
<dbReference type="AlphaFoldDB" id="A0A1X1EM98"/>
<dbReference type="STRING" id="55209.HA50_25505"/>
<dbReference type="InterPro" id="IPR005097">
    <property type="entry name" value="Sacchrp_dh_NADP-bd"/>
</dbReference>
<reference evidence="3 4" key="1">
    <citation type="journal article" date="2017" name="Antonie Van Leeuwenhoek">
        <title>Phylogenomic resolution of the bacterial genus Pantoea and its relationship with Erwinia and Tatumella.</title>
        <authorList>
            <person name="Palmer M."/>
            <person name="Steenkamp E.T."/>
            <person name="Coetzee M.P."/>
            <person name="Chan W.Y."/>
            <person name="van Zyl E."/>
            <person name="De Maayer P."/>
            <person name="Coutinho T.A."/>
            <person name="Blom J."/>
            <person name="Smits T.H."/>
            <person name="Duffy B."/>
            <person name="Venter S.N."/>
        </authorList>
    </citation>
    <scope>NUCLEOTIDE SEQUENCE [LARGE SCALE GENOMIC DNA]</scope>
    <source>
        <strain evidence="3 4">LMG 2657</strain>
    </source>
</reference>
<proteinExistence type="predicted"/>
<dbReference type="SUPFAM" id="SSF51735">
    <property type="entry name" value="NAD(P)-binding Rossmann-fold domains"/>
    <property type="match status" value="1"/>
</dbReference>
<dbReference type="OrthoDB" id="4420885at2"/>
<accession>A0A1X1EM98</accession>
<keyword evidence="1" id="KW-0472">Membrane</keyword>